<accession>A0A835XTU4</accession>
<dbReference type="EMBL" id="JAEHOE010000065">
    <property type="protein sequence ID" value="KAG2490143.1"/>
    <property type="molecule type" value="Genomic_DNA"/>
</dbReference>
<evidence type="ECO:0000313" key="3">
    <source>
        <dbReference type="Proteomes" id="UP000612055"/>
    </source>
</evidence>
<keyword evidence="1" id="KW-1133">Transmembrane helix</keyword>
<proteinExistence type="predicted"/>
<protein>
    <submittedName>
        <fullName evidence="2">Uncharacterized protein</fullName>
    </submittedName>
</protein>
<name>A0A835XTU4_9CHLO</name>
<dbReference type="Proteomes" id="UP000612055">
    <property type="component" value="Unassembled WGS sequence"/>
</dbReference>
<organism evidence="2 3">
    <name type="scientific">Edaphochlamys debaryana</name>
    <dbReference type="NCBI Taxonomy" id="47281"/>
    <lineage>
        <taxon>Eukaryota</taxon>
        <taxon>Viridiplantae</taxon>
        <taxon>Chlorophyta</taxon>
        <taxon>core chlorophytes</taxon>
        <taxon>Chlorophyceae</taxon>
        <taxon>CS clade</taxon>
        <taxon>Chlamydomonadales</taxon>
        <taxon>Chlamydomonadales incertae sedis</taxon>
        <taxon>Edaphochlamys</taxon>
    </lineage>
</organism>
<evidence type="ECO:0000256" key="1">
    <source>
        <dbReference type="SAM" id="Phobius"/>
    </source>
</evidence>
<sequence>MATEGEPQATLPTDDGSATVWTVVVAVFGIVGGILLWAFIQHRRMVASMPARPRKKLGAKQLKREKLKMGLRPAGDD</sequence>
<evidence type="ECO:0000313" key="2">
    <source>
        <dbReference type="EMBL" id="KAG2490143.1"/>
    </source>
</evidence>
<keyword evidence="1" id="KW-0472">Membrane</keyword>
<comment type="caution">
    <text evidence="2">The sequence shown here is derived from an EMBL/GenBank/DDBJ whole genome shotgun (WGS) entry which is preliminary data.</text>
</comment>
<dbReference type="AlphaFoldDB" id="A0A835XTU4"/>
<keyword evidence="1" id="KW-0812">Transmembrane</keyword>
<feature type="transmembrane region" description="Helical" evidence="1">
    <location>
        <begin position="20"/>
        <end position="40"/>
    </location>
</feature>
<reference evidence="2" key="1">
    <citation type="journal article" date="2020" name="bioRxiv">
        <title>Comparative genomics of Chlamydomonas.</title>
        <authorList>
            <person name="Craig R.J."/>
            <person name="Hasan A.R."/>
            <person name="Ness R.W."/>
            <person name="Keightley P.D."/>
        </authorList>
    </citation>
    <scope>NUCLEOTIDE SEQUENCE</scope>
    <source>
        <strain evidence="2">CCAP 11/70</strain>
    </source>
</reference>
<keyword evidence="3" id="KW-1185">Reference proteome</keyword>
<gene>
    <name evidence="2" type="ORF">HYH03_011447</name>
</gene>
<dbReference type="OrthoDB" id="10448919at2759"/>